<evidence type="ECO:0000313" key="10">
    <source>
        <dbReference type="Proteomes" id="UP001438953"/>
    </source>
</evidence>
<dbReference type="PANTHER" id="PTHR10434">
    <property type="entry name" value="1-ACYL-SN-GLYCEROL-3-PHOSPHATE ACYLTRANSFERASE"/>
    <property type="match status" value="1"/>
</dbReference>
<organism evidence="9 10">
    <name type="scientific">Thioclava kandeliae</name>
    <dbReference type="NCBI Taxonomy" id="3070818"/>
    <lineage>
        <taxon>Bacteria</taxon>
        <taxon>Pseudomonadati</taxon>
        <taxon>Pseudomonadota</taxon>
        <taxon>Alphaproteobacteria</taxon>
        <taxon>Rhodobacterales</taxon>
        <taxon>Paracoccaceae</taxon>
        <taxon>Thioclava</taxon>
    </lineage>
</organism>
<feature type="region of interest" description="Disordered" evidence="6">
    <location>
        <begin position="1"/>
        <end position="23"/>
    </location>
</feature>
<evidence type="ECO:0000259" key="8">
    <source>
        <dbReference type="SMART" id="SM00563"/>
    </source>
</evidence>
<evidence type="ECO:0000256" key="5">
    <source>
        <dbReference type="ARBA" id="ARBA00023315"/>
    </source>
</evidence>
<gene>
    <name evidence="9" type="ORF">VSX56_07200</name>
</gene>
<comment type="pathway">
    <text evidence="1">Lipid metabolism.</text>
</comment>
<keyword evidence="7" id="KW-0472">Membrane</keyword>
<evidence type="ECO:0000256" key="7">
    <source>
        <dbReference type="SAM" id="Phobius"/>
    </source>
</evidence>
<dbReference type="InterPro" id="IPR002123">
    <property type="entry name" value="Plipid/glycerol_acylTrfase"/>
</dbReference>
<keyword evidence="5 9" id="KW-0012">Acyltransferase</keyword>
<keyword evidence="4" id="KW-0443">Lipid metabolism</keyword>
<evidence type="ECO:0000256" key="3">
    <source>
        <dbReference type="ARBA" id="ARBA00022679"/>
    </source>
</evidence>
<reference evidence="9 10" key="2">
    <citation type="submission" date="2024-06" db="EMBL/GenBank/DDBJ databases">
        <title>Thioclava kandeliae sp. nov. from a rhizosphere soil sample of Kandelia candel in a mangrove.</title>
        <authorList>
            <person name="Mu T."/>
        </authorList>
    </citation>
    <scope>NUCLEOTIDE SEQUENCE [LARGE SCALE GENOMIC DNA]</scope>
    <source>
        <strain evidence="9 10">CPCC 100088</strain>
    </source>
</reference>
<keyword evidence="7" id="KW-0812">Transmembrane</keyword>
<evidence type="ECO:0000313" key="9">
    <source>
        <dbReference type="EMBL" id="MER5171562.1"/>
    </source>
</evidence>
<accession>A0ABV1SF90</accession>
<protein>
    <submittedName>
        <fullName evidence="9">Lysophospholipid acyltransferase family protein</fullName>
    </submittedName>
</protein>
<dbReference type="Proteomes" id="UP001438953">
    <property type="component" value="Unassembled WGS sequence"/>
</dbReference>
<dbReference type="CDD" id="cd07989">
    <property type="entry name" value="LPLAT_AGPAT-like"/>
    <property type="match status" value="1"/>
</dbReference>
<dbReference type="GO" id="GO:0016746">
    <property type="term" value="F:acyltransferase activity"/>
    <property type="evidence" value="ECO:0007669"/>
    <property type="project" value="UniProtKB-KW"/>
</dbReference>
<evidence type="ECO:0000256" key="4">
    <source>
        <dbReference type="ARBA" id="ARBA00023098"/>
    </source>
</evidence>
<dbReference type="PANTHER" id="PTHR10434:SF64">
    <property type="entry name" value="1-ACYL-SN-GLYCEROL-3-PHOSPHATE ACYLTRANSFERASE-RELATED"/>
    <property type="match status" value="1"/>
</dbReference>
<dbReference type="SMART" id="SM00563">
    <property type="entry name" value="PlsC"/>
    <property type="match status" value="1"/>
</dbReference>
<proteinExistence type="predicted"/>
<evidence type="ECO:0000256" key="6">
    <source>
        <dbReference type="SAM" id="MobiDB-lite"/>
    </source>
</evidence>
<evidence type="ECO:0000256" key="1">
    <source>
        <dbReference type="ARBA" id="ARBA00005189"/>
    </source>
</evidence>
<reference evidence="9 10" key="1">
    <citation type="submission" date="2024-01" db="EMBL/GenBank/DDBJ databases">
        <authorList>
            <person name="Deng Y."/>
            <person name="Su J."/>
        </authorList>
    </citation>
    <scope>NUCLEOTIDE SEQUENCE [LARGE SCALE GENOMIC DNA]</scope>
    <source>
        <strain evidence="9 10">CPCC 100088</strain>
    </source>
</reference>
<dbReference type="Pfam" id="PF01553">
    <property type="entry name" value="Acyltransferase"/>
    <property type="match status" value="1"/>
</dbReference>
<dbReference type="SUPFAM" id="SSF69593">
    <property type="entry name" value="Glycerol-3-phosphate (1)-acyltransferase"/>
    <property type="match status" value="1"/>
</dbReference>
<feature type="transmembrane region" description="Helical" evidence="7">
    <location>
        <begin position="29"/>
        <end position="48"/>
    </location>
</feature>
<dbReference type="EMBL" id="JAYWLC010000004">
    <property type="protein sequence ID" value="MER5171562.1"/>
    <property type="molecule type" value="Genomic_DNA"/>
</dbReference>
<keyword evidence="10" id="KW-1185">Reference proteome</keyword>
<feature type="domain" description="Phospholipid/glycerol acyltransferase" evidence="8">
    <location>
        <begin position="95"/>
        <end position="210"/>
    </location>
</feature>
<comment type="caution">
    <text evidence="9">The sequence shown here is derived from an EMBL/GenBank/DDBJ whole genome shotgun (WGS) entry which is preliminary data.</text>
</comment>
<sequence length="278" mass="30633">MTRPVPSPTWMGEAPPAPPTPRSGDRLRLSVRCVCVVLVFLCGLGAMGVSRLIETVLRRSDRPLSVHIPRLVSRATVAILGIGLTIRGRPMRHAGAVVCNHGSWFDILALNAASNVFFVAKSEVAGWPGIGLLARIAGTVFIRRDPREAAAQARLFETRIRAGHRLLFFPEGTSSDTRRVLPFKSTLFQAFFTEDLRARMWVQPVSLRYHAPSGEDPRFYGWWGDMAFAPHLEKLLKARRGGRITLVFHPPLAVAAHRDRKALAAACEAAVRDGFSAL</sequence>
<keyword evidence="2" id="KW-0444">Lipid biosynthesis</keyword>
<name>A0ABV1SF90_9RHOB</name>
<keyword evidence="3" id="KW-0808">Transferase</keyword>
<keyword evidence="7" id="KW-1133">Transmembrane helix</keyword>
<evidence type="ECO:0000256" key="2">
    <source>
        <dbReference type="ARBA" id="ARBA00022516"/>
    </source>
</evidence>
<dbReference type="RefSeq" id="WP_350935975.1">
    <property type="nucleotide sequence ID" value="NZ_JAYWLC010000004.1"/>
</dbReference>